<protein>
    <recommendedName>
        <fullName evidence="3">Pectate lyase superfamily protein domain-containing protein</fullName>
    </recommendedName>
</protein>
<evidence type="ECO:0008006" key="3">
    <source>
        <dbReference type="Google" id="ProtNLM"/>
    </source>
</evidence>
<dbReference type="RefSeq" id="WP_317515518.1">
    <property type="nucleotide sequence ID" value="NZ_JAPTHD010000001.1"/>
</dbReference>
<name>A0ABU3ZS29_9SPHN</name>
<gene>
    <name evidence="1" type="ORF">O0R41_01590</name>
</gene>
<reference evidence="2" key="1">
    <citation type="journal article" date="2022" name="J Environ Chem Eng">
        <title>Biodegradation of petroleum oil using a constructed nonpathogenic and heavy metal-tolerant bacterial consortium isolated from marine sponges.</title>
        <authorList>
            <person name="Dechsakulwatana C."/>
            <person name="Rungsihiranrut A."/>
            <person name="Muangchinda C."/>
            <person name="Ningthoujam R."/>
            <person name="Klankeo P."/>
            <person name="Pinyakong O."/>
        </authorList>
    </citation>
    <scope>NUCLEOTIDE SEQUENCE [LARGE SCALE GENOMIC DNA]</scope>
    <source>
        <strain evidence="2">MO2-4</strain>
    </source>
</reference>
<keyword evidence="2" id="KW-1185">Reference proteome</keyword>
<dbReference type="Proteomes" id="UP001185984">
    <property type="component" value="Unassembled WGS sequence"/>
</dbReference>
<accession>A0ABU3ZS29</accession>
<sequence>MRRRADHELAACRADLSALNDAIAAKAGTSDLASSTNAAKGAGQVGFNRNRPYSGNTIAAYVKQTVLTISPLMTEFAGGAPMNGVDDAAAAMRACLAYAKTTTTRYDGTCVQIMLPNGKLRLDSAHPNFADRALDITGCDHVSIHGLGMGNSTFALNGNFAALKGDDAAGTPLLGFTMKNLLILGPGRSNVNAHAIMMGGNNSCRIEDVRAWSCRTYLDYRDAWQLEVIRPRCDGQGGLACYDGLFGRDGTAGLAENVVDVQGGQIAYVERYGWRAQNPTGIKGFGTEILACGAIGVYWGDSPSGKAFKWVTYNDMIVDTCPDLVVLRAGTASYVKENQIHFKWLGYASEPLPGEGIGLDVSGMKDSAFTVDKITNVQYGVKTSGCDGIVARLGQISDYDRLLTGGVAIICENTIGSTFDVGRTRKAASSPSTVAFVESGTSNNNRITGLFGGAVNTVGADTDKTGAKVI</sequence>
<organism evidence="1 2">
    <name type="scientific">Sphingobium naphthae</name>
    <dbReference type="NCBI Taxonomy" id="1886786"/>
    <lineage>
        <taxon>Bacteria</taxon>
        <taxon>Pseudomonadati</taxon>
        <taxon>Pseudomonadota</taxon>
        <taxon>Alphaproteobacteria</taxon>
        <taxon>Sphingomonadales</taxon>
        <taxon>Sphingomonadaceae</taxon>
        <taxon>Sphingobium</taxon>
    </lineage>
</organism>
<dbReference type="EMBL" id="JAPTHD010000001">
    <property type="protein sequence ID" value="MDV5822298.1"/>
    <property type="molecule type" value="Genomic_DNA"/>
</dbReference>
<evidence type="ECO:0000313" key="2">
    <source>
        <dbReference type="Proteomes" id="UP001185984"/>
    </source>
</evidence>
<comment type="caution">
    <text evidence="1">The sequence shown here is derived from an EMBL/GenBank/DDBJ whole genome shotgun (WGS) entry which is preliminary data.</text>
</comment>
<proteinExistence type="predicted"/>
<evidence type="ECO:0000313" key="1">
    <source>
        <dbReference type="EMBL" id="MDV5822298.1"/>
    </source>
</evidence>